<dbReference type="PANTHER" id="PTHR46834:SF7">
    <property type="entry name" value="TRANSCRIPTION FACTOR BHLH91-LIKE"/>
    <property type="match status" value="1"/>
</dbReference>
<dbReference type="GO" id="GO:0006355">
    <property type="term" value="P:regulation of DNA-templated transcription"/>
    <property type="evidence" value="ECO:0007669"/>
    <property type="project" value="InterPro"/>
</dbReference>
<dbReference type="AlphaFoldDB" id="A0A2Z7BHZ1"/>
<keyword evidence="4" id="KW-0539">Nucleus</keyword>
<dbReference type="SMART" id="SM00353">
    <property type="entry name" value="HLH"/>
    <property type="match status" value="1"/>
</dbReference>
<dbReference type="GO" id="GO:0048658">
    <property type="term" value="P:anther wall tapetum development"/>
    <property type="evidence" value="ECO:0007669"/>
    <property type="project" value="InterPro"/>
</dbReference>
<dbReference type="Gene3D" id="4.10.280.10">
    <property type="entry name" value="Helix-loop-helix DNA-binding domain"/>
    <property type="match status" value="1"/>
</dbReference>
<evidence type="ECO:0000256" key="1">
    <source>
        <dbReference type="ARBA" id="ARBA00004123"/>
    </source>
</evidence>
<dbReference type="SUPFAM" id="SSF47459">
    <property type="entry name" value="HLH, helix-loop-helix DNA-binding domain"/>
    <property type="match status" value="1"/>
</dbReference>
<organism evidence="7 8">
    <name type="scientific">Dorcoceras hygrometricum</name>
    <dbReference type="NCBI Taxonomy" id="472368"/>
    <lineage>
        <taxon>Eukaryota</taxon>
        <taxon>Viridiplantae</taxon>
        <taxon>Streptophyta</taxon>
        <taxon>Embryophyta</taxon>
        <taxon>Tracheophyta</taxon>
        <taxon>Spermatophyta</taxon>
        <taxon>Magnoliopsida</taxon>
        <taxon>eudicotyledons</taxon>
        <taxon>Gunneridae</taxon>
        <taxon>Pentapetalae</taxon>
        <taxon>asterids</taxon>
        <taxon>lamiids</taxon>
        <taxon>Lamiales</taxon>
        <taxon>Gesneriaceae</taxon>
        <taxon>Didymocarpoideae</taxon>
        <taxon>Trichosporeae</taxon>
        <taxon>Loxocarpinae</taxon>
        <taxon>Dorcoceras</taxon>
    </lineage>
</organism>
<evidence type="ECO:0000256" key="2">
    <source>
        <dbReference type="ARBA" id="ARBA00023015"/>
    </source>
</evidence>
<feature type="domain" description="BHLH" evidence="6">
    <location>
        <begin position="276"/>
        <end position="325"/>
    </location>
</feature>
<feature type="region of interest" description="Disordered" evidence="5">
    <location>
        <begin position="345"/>
        <end position="374"/>
    </location>
</feature>
<dbReference type="CDD" id="cd18918">
    <property type="entry name" value="bHLH_AtMYC1_like"/>
    <property type="match status" value="1"/>
</dbReference>
<dbReference type="Proteomes" id="UP000250235">
    <property type="component" value="Unassembled WGS sequence"/>
</dbReference>
<dbReference type="EMBL" id="KV007463">
    <property type="protein sequence ID" value="KZV31601.1"/>
    <property type="molecule type" value="Genomic_DNA"/>
</dbReference>
<evidence type="ECO:0000313" key="7">
    <source>
        <dbReference type="EMBL" id="KZV31601.1"/>
    </source>
</evidence>
<dbReference type="OrthoDB" id="1932168at2759"/>
<dbReference type="InterPro" id="IPR011598">
    <property type="entry name" value="bHLH_dom"/>
</dbReference>
<sequence>MYDQESASFDNFQASLQEGLVQEQDDFPQAQIPNCDNNHSFSIEEQIQIHPQNNHILSQQEAAVMEMEIQKQLELEFQGTNNDNNNSSASHLIQEMVHNSNWHEMCSFNGDQNQYQYHPNITDIQNTIPDAPYPTTPDLLNMFPLPRCSPSFLLNNPDSSASKSSSFLASLGLLGELSPTVDVSSVASGSVVYDPLLPLSHPPQPPLLRELFHSLPHQGGYALGMKNGSLFGGMVDEREHVSGVLYQDGNGRRHFDNGVFEFSAGEIDCIMKNNGKETKHFTNTEKHRRVLFSDKYQALRKLIPDPTKNDRASIVGDAINYINELKRTVNELKVLTEKKRCRKEKLKRPKTEEKDGISMEGNESNSLGEMDQPYNGSSLRSSWLHRKSKNTEVDVRIVDDEVTVKLVQQKRINCLLFVSKVLDDLQLDLHHVAGGLIGDYYSFLFNSKICEGSIVYASAIANKLIEVVDKQYAAVPPTNSY</sequence>
<reference evidence="7 8" key="1">
    <citation type="journal article" date="2015" name="Proc. Natl. Acad. Sci. U.S.A.">
        <title>The resurrection genome of Boea hygrometrica: A blueprint for survival of dehydration.</title>
        <authorList>
            <person name="Xiao L."/>
            <person name="Yang G."/>
            <person name="Zhang L."/>
            <person name="Yang X."/>
            <person name="Zhao S."/>
            <person name="Ji Z."/>
            <person name="Zhou Q."/>
            <person name="Hu M."/>
            <person name="Wang Y."/>
            <person name="Chen M."/>
            <person name="Xu Y."/>
            <person name="Jin H."/>
            <person name="Xiao X."/>
            <person name="Hu G."/>
            <person name="Bao F."/>
            <person name="Hu Y."/>
            <person name="Wan P."/>
            <person name="Li L."/>
            <person name="Deng X."/>
            <person name="Kuang T."/>
            <person name="Xiang C."/>
            <person name="Zhu J.K."/>
            <person name="Oliver M.J."/>
            <person name="He Y."/>
        </authorList>
    </citation>
    <scope>NUCLEOTIDE SEQUENCE [LARGE SCALE GENOMIC DNA]</scope>
    <source>
        <strain evidence="8">cv. XS01</strain>
    </source>
</reference>
<dbReference type="InterPro" id="IPR045895">
    <property type="entry name" value="bHLH91-like"/>
</dbReference>
<proteinExistence type="predicted"/>
<evidence type="ECO:0000256" key="3">
    <source>
        <dbReference type="ARBA" id="ARBA00023163"/>
    </source>
</evidence>
<comment type="subcellular location">
    <subcellularLocation>
        <location evidence="1">Nucleus</location>
    </subcellularLocation>
</comment>
<evidence type="ECO:0000313" key="8">
    <source>
        <dbReference type="Proteomes" id="UP000250235"/>
    </source>
</evidence>
<accession>A0A2Z7BHZ1</accession>
<name>A0A2Z7BHZ1_9LAMI</name>
<evidence type="ECO:0000256" key="5">
    <source>
        <dbReference type="SAM" id="MobiDB-lite"/>
    </source>
</evidence>
<dbReference type="PROSITE" id="PS50888">
    <property type="entry name" value="BHLH"/>
    <property type="match status" value="1"/>
</dbReference>
<dbReference type="PANTHER" id="PTHR46834">
    <property type="entry name" value="TRANSCRIPTION FACTOR BHLH91"/>
    <property type="match status" value="1"/>
</dbReference>
<keyword evidence="3" id="KW-0804">Transcription</keyword>
<evidence type="ECO:0000256" key="4">
    <source>
        <dbReference type="ARBA" id="ARBA00023242"/>
    </source>
</evidence>
<dbReference type="InterPro" id="IPR045896">
    <property type="entry name" value="MYC1-like_bHLH"/>
</dbReference>
<dbReference type="Pfam" id="PF00010">
    <property type="entry name" value="HLH"/>
    <property type="match status" value="1"/>
</dbReference>
<evidence type="ECO:0000259" key="6">
    <source>
        <dbReference type="PROSITE" id="PS50888"/>
    </source>
</evidence>
<keyword evidence="8" id="KW-1185">Reference proteome</keyword>
<dbReference type="InterPro" id="IPR036638">
    <property type="entry name" value="HLH_DNA-bd_sf"/>
</dbReference>
<protein>
    <recommendedName>
        <fullName evidence="6">BHLH domain-containing protein</fullName>
    </recommendedName>
</protein>
<keyword evidence="2" id="KW-0805">Transcription regulation</keyword>
<gene>
    <name evidence="7" type="ORF">F511_13541</name>
</gene>
<dbReference type="GO" id="GO:0046983">
    <property type="term" value="F:protein dimerization activity"/>
    <property type="evidence" value="ECO:0007669"/>
    <property type="project" value="InterPro"/>
</dbReference>
<dbReference type="GO" id="GO:0005634">
    <property type="term" value="C:nucleus"/>
    <property type="evidence" value="ECO:0007669"/>
    <property type="project" value="UniProtKB-SubCell"/>
</dbReference>